<protein>
    <submittedName>
        <fullName evidence="2">Uncharacterized protein</fullName>
    </submittedName>
</protein>
<comment type="caution">
    <text evidence="2">The sequence shown here is derived from an EMBL/GenBank/DDBJ whole genome shotgun (WGS) entry which is preliminary data.</text>
</comment>
<feature type="compositionally biased region" description="Acidic residues" evidence="1">
    <location>
        <begin position="187"/>
        <end position="197"/>
    </location>
</feature>
<feature type="region of interest" description="Disordered" evidence="1">
    <location>
        <begin position="467"/>
        <end position="502"/>
    </location>
</feature>
<feature type="region of interest" description="Disordered" evidence="1">
    <location>
        <begin position="18"/>
        <end position="279"/>
    </location>
</feature>
<feature type="compositionally biased region" description="Polar residues" evidence="1">
    <location>
        <begin position="169"/>
        <end position="185"/>
    </location>
</feature>
<accession>A0A8H7IYC2</accession>
<keyword evidence="3" id="KW-1185">Reference proteome</keyword>
<organism evidence="2 3">
    <name type="scientific">Ascochyta lentis</name>
    <dbReference type="NCBI Taxonomy" id="205686"/>
    <lineage>
        <taxon>Eukaryota</taxon>
        <taxon>Fungi</taxon>
        <taxon>Dikarya</taxon>
        <taxon>Ascomycota</taxon>
        <taxon>Pezizomycotina</taxon>
        <taxon>Dothideomycetes</taxon>
        <taxon>Pleosporomycetidae</taxon>
        <taxon>Pleosporales</taxon>
        <taxon>Pleosporineae</taxon>
        <taxon>Didymellaceae</taxon>
        <taxon>Ascochyta</taxon>
    </lineage>
</organism>
<dbReference type="AlphaFoldDB" id="A0A8H7IYC2"/>
<dbReference type="EMBL" id="RZGK01000013">
    <property type="protein sequence ID" value="KAF9694549.1"/>
    <property type="molecule type" value="Genomic_DNA"/>
</dbReference>
<evidence type="ECO:0000256" key="1">
    <source>
        <dbReference type="SAM" id="MobiDB-lite"/>
    </source>
</evidence>
<reference evidence="2" key="2">
    <citation type="submission" date="2020-09" db="EMBL/GenBank/DDBJ databases">
        <title>Reference genome assembly for Australian Ascochyta lentis isolate Al4.</title>
        <authorList>
            <person name="Lee R.C."/>
            <person name="Farfan-Caceres L.M."/>
            <person name="Debler J.W."/>
            <person name="Williams A.H."/>
            <person name="Henares B.M."/>
        </authorList>
    </citation>
    <scope>NUCLEOTIDE SEQUENCE</scope>
    <source>
        <strain evidence="2">Al4</strain>
    </source>
</reference>
<feature type="compositionally biased region" description="Polar residues" evidence="1">
    <location>
        <begin position="467"/>
        <end position="492"/>
    </location>
</feature>
<feature type="compositionally biased region" description="Basic residues" evidence="1">
    <location>
        <begin position="202"/>
        <end position="211"/>
    </location>
</feature>
<proteinExistence type="predicted"/>
<sequence>MASPTCNDAGEAAEQFLESNHISSRSSSEDDYSSVPPSPEIGMAREGEGNFTGADLSLDDEDVVGHSLPGTPGPDDDATFSTSTEGQCAEQPRTRQTQLSPRKGAQRASPESADAQIMIPIPTCPPPRRSARAKSTLMYDQKYHPMDDFIRPTQAAKRRSLHGEEITLCDNSGASSEQSGSNVGSADSDEDSDDEDSQPPTRGRKRKRARSRTPEPTRRSSRRRVKPKMSYNMQIHPQDSDLERVYACDGSKSSPLPKKRERSGTDGPSRKDGPFEDYEETCYTLPTDALKEDTTSALSPELSSQTVITGNSSPVLKTKLCDAYPNLRPDLAYLTGSQNVWPDAKGLPFSIFTERIEDQLNAEAEAASPFHYNDDDKENDVTNPELIPRPNPLDGISIIPASHYRQPPGLYTLPRHVPMVSNAFYPQPRFEASPYGLGWSDGAQDLNDSGTHDCPVNEYMRILASSENLPQSSSQTEGHPSGSETAVSSSAARSIGGLDLLR</sequence>
<gene>
    <name evidence="2" type="ORF">EKO04_007395</name>
</gene>
<evidence type="ECO:0000313" key="3">
    <source>
        <dbReference type="Proteomes" id="UP000651452"/>
    </source>
</evidence>
<dbReference type="Proteomes" id="UP000651452">
    <property type="component" value="Unassembled WGS sequence"/>
</dbReference>
<feature type="compositionally biased region" description="Basic and acidic residues" evidence="1">
    <location>
        <begin position="262"/>
        <end position="274"/>
    </location>
</feature>
<evidence type="ECO:0000313" key="2">
    <source>
        <dbReference type="EMBL" id="KAF9694549.1"/>
    </source>
</evidence>
<feature type="compositionally biased region" description="Basic and acidic residues" evidence="1">
    <location>
        <begin position="141"/>
        <end position="150"/>
    </location>
</feature>
<name>A0A8H7IYC2_9PLEO</name>
<reference evidence="2" key="1">
    <citation type="submission" date="2018-12" db="EMBL/GenBank/DDBJ databases">
        <authorList>
            <person name="Syme R.A."/>
            <person name="Farfan-Caceres L."/>
            <person name="Lichtenzveig J."/>
        </authorList>
    </citation>
    <scope>NUCLEOTIDE SEQUENCE</scope>
    <source>
        <strain evidence="2">Al4</strain>
    </source>
</reference>
<dbReference type="OrthoDB" id="5430111at2759"/>